<keyword evidence="5 6" id="KW-0539">Nucleus</keyword>
<feature type="domain" description="PPC" evidence="8">
    <location>
        <begin position="152"/>
        <end position="295"/>
    </location>
</feature>
<dbReference type="InterPro" id="IPR005175">
    <property type="entry name" value="PPC_dom"/>
</dbReference>
<evidence type="ECO:0000313" key="9">
    <source>
        <dbReference type="Proteomes" id="UP000504608"/>
    </source>
</evidence>
<dbReference type="Gene3D" id="3.30.1330.80">
    <property type="entry name" value="Hypothetical protein, similar to alpha- acetolactate decarboxylase, domain 2"/>
    <property type="match status" value="1"/>
</dbReference>
<dbReference type="GO" id="GO:0005634">
    <property type="term" value="C:nucleus"/>
    <property type="evidence" value="ECO:0007669"/>
    <property type="project" value="UniProtKB-SubCell"/>
</dbReference>
<evidence type="ECO:0000313" key="10">
    <source>
        <dbReference type="RefSeq" id="XP_022995511.1"/>
    </source>
</evidence>
<dbReference type="Proteomes" id="UP000504608">
    <property type="component" value="Unplaced"/>
</dbReference>
<sequence>MDSLDTPPSLSAPSNMTVGVPTAYSPGMSNANNNASSTLGLNPATAQMIPPSARFPFNSVIAPASVPLDSMNVSPYDGSHSGSFNADSGKKKRGRPRKYTPDGNIALGLAPTTMASSVGHGDLSGTPDLEQPAKKARGRPPGSGKKQMNAIGSSGVGFTPHVVWAKPGEDVAAKILAFSQQGPRTVFILSANGSISNATLRHSMTSGGSVTYEGQYEIISLSGSFMLSENNGTRSRTGGLSVLLAGSDGQVLGGGVAGMLMASSQVQVVVGSFLENDKKSNNTGMLNSGSSASPSQMINFGGAAAAAAASPPSLGASSGESSADNGGSPLNNRHPGMFSNSSQPIHNMQMYHQLWAGQTQQ</sequence>
<keyword evidence="2 6" id="KW-0805">Transcription regulation</keyword>
<keyword evidence="3 6" id="KW-0238">DNA-binding</keyword>
<keyword evidence="9" id="KW-1185">Reference proteome</keyword>
<evidence type="ECO:0000256" key="7">
    <source>
        <dbReference type="SAM" id="MobiDB-lite"/>
    </source>
</evidence>
<keyword evidence="4 6" id="KW-0804">Transcription</keyword>
<dbReference type="GO" id="GO:0003680">
    <property type="term" value="F:minor groove of adenine-thymine-rich DNA binding"/>
    <property type="evidence" value="ECO:0007669"/>
    <property type="project" value="UniProtKB-UniRule"/>
</dbReference>
<dbReference type="RefSeq" id="XP_022995511.1">
    <property type="nucleotide sequence ID" value="XM_023139743.1"/>
</dbReference>
<dbReference type="Pfam" id="PF03479">
    <property type="entry name" value="PCC"/>
    <property type="match status" value="1"/>
</dbReference>
<dbReference type="KEGG" id="cmax:111491025"/>
<comment type="function">
    <text evidence="1 6">Transcription factor that specifically binds AT-rich DNA sequences related to the nuclear matrix attachment regions (MARs).</text>
</comment>
<dbReference type="GeneID" id="111491025"/>
<dbReference type="AlphaFoldDB" id="A0A6J1K244"/>
<evidence type="ECO:0000256" key="5">
    <source>
        <dbReference type="ARBA" id="ARBA00023242"/>
    </source>
</evidence>
<protein>
    <recommendedName>
        <fullName evidence="6">AT-hook motif nuclear-localized protein</fullName>
    </recommendedName>
</protein>
<evidence type="ECO:0000256" key="1">
    <source>
        <dbReference type="ARBA" id="ARBA00003687"/>
    </source>
</evidence>
<accession>A0A6J1K244</accession>
<feature type="compositionally biased region" description="Low complexity" evidence="7">
    <location>
        <begin position="309"/>
        <end position="323"/>
    </location>
</feature>
<evidence type="ECO:0000259" key="8">
    <source>
        <dbReference type="PROSITE" id="PS51742"/>
    </source>
</evidence>
<organism evidence="9 10">
    <name type="scientific">Cucurbita maxima</name>
    <name type="common">Pumpkin</name>
    <name type="synonym">Winter squash</name>
    <dbReference type="NCBI Taxonomy" id="3661"/>
    <lineage>
        <taxon>Eukaryota</taxon>
        <taxon>Viridiplantae</taxon>
        <taxon>Streptophyta</taxon>
        <taxon>Embryophyta</taxon>
        <taxon>Tracheophyta</taxon>
        <taxon>Spermatophyta</taxon>
        <taxon>Magnoliopsida</taxon>
        <taxon>eudicotyledons</taxon>
        <taxon>Gunneridae</taxon>
        <taxon>Pentapetalae</taxon>
        <taxon>rosids</taxon>
        <taxon>fabids</taxon>
        <taxon>Cucurbitales</taxon>
        <taxon>Cucurbitaceae</taxon>
        <taxon>Cucurbiteae</taxon>
        <taxon>Cucurbita</taxon>
    </lineage>
</organism>
<name>A0A6J1K244_CUCMA</name>
<feature type="region of interest" description="Disordered" evidence="7">
    <location>
        <begin position="309"/>
        <end position="343"/>
    </location>
</feature>
<dbReference type="CDD" id="cd11378">
    <property type="entry name" value="DUF296"/>
    <property type="match status" value="1"/>
</dbReference>
<comment type="subcellular location">
    <subcellularLocation>
        <location evidence="6">Nucleus</location>
    </subcellularLocation>
</comment>
<dbReference type="InterPro" id="IPR039605">
    <property type="entry name" value="AHL"/>
</dbReference>
<feature type="region of interest" description="Disordered" evidence="7">
    <location>
        <begin position="79"/>
        <end position="152"/>
    </location>
</feature>
<dbReference type="SMART" id="SM00384">
    <property type="entry name" value="AT_hook"/>
    <property type="match status" value="2"/>
</dbReference>
<evidence type="ECO:0000256" key="4">
    <source>
        <dbReference type="ARBA" id="ARBA00023163"/>
    </source>
</evidence>
<evidence type="ECO:0000256" key="3">
    <source>
        <dbReference type="ARBA" id="ARBA00023125"/>
    </source>
</evidence>
<proteinExistence type="predicted"/>
<dbReference type="PROSITE" id="PS51742">
    <property type="entry name" value="PPC"/>
    <property type="match status" value="1"/>
</dbReference>
<evidence type="ECO:0000256" key="6">
    <source>
        <dbReference type="RuleBase" id="RU367031"/>
    </source>
</evidence>
<comment type="domain">
    <text evidence="6">The PPC domain mediates interactions between AHL proteins.</text>
</comment>
<feature type="compositionally biased region" description="Polar residues" evidence="7">
    <location>
        <begin position="27"/>
        <end position="40"/>
    </location>
</feature>
<dbReference type="PANTHER" id="PTHR31500:SF51">
    <property type="entry name" value="AT-HOOK MOTIF NUCLEAR-LOCALIZED PROTEIN 8"/>
    <property type="match status" value="1"/>
</dbReference>
<dbReference type="OrthoDB" id="1742671at2759"/>
<feature type="region of interest" description="Disordered" evidence="7">
    <location>
        <begin position="1"/>
        <end position="41"/>
    </location>
</feature>
<feature type="compositionally biased region" description="Polar residues" evidence="7">
    <location>
        <begin position="1"/>
        <end position="17"/>
    </location>
</feature>
<gene>
    <name evidence="10" type="primary">LOC111491025</name>
</gene>
<dbReference type="InterPro" id="IPR017956">
    <property type="entry name" value="AT_hook_DNA-bd_motif"/>
</dbReference>
<reference evidence="10" key="1">
    <citation type="submission" date="2025-08" db="UniProtKB">
        <authorList>
            <consortium name="RefSeq"/>
        </authorList>
    </citation>
    <scope>IDENTIFICATION</scope>
    <source>
        <tissue evidence="10">Young leaves</tissue>
    </source>
</reference>
<dbReference type="SUPFAM" id="SSF117856">
    <property type="entry name" value="AF0104/ALDC/Ptd012-like"/>
    <property type="match status" value="1"/>
</dbReference>
<dbReference type="PANTHER" id="PTHR31500">
    <property type="entry name" value="AT-HOOK MOTIF NUCLEAR-LOCALIZED PROTEIN 9"/>
    <property type="match status" value="1"/>
</dbReference>
<evidence type="ECO:0000256" key="2">
    <source>
        <dbReference type="ARBA" id="ARBA00023015"/>
    </source>
</evidence>